<proteinExistence type="predicted"/>
<gene>
    <name evidence="1" type="ORF">FC36_GL000030</name>
</gene>
<organism evidence="1 2">
    <name type="scientific">Ligilactobacillus equi DSM 15833 = JCM 10991</name>
    <dbReference type="NCBI Taxonomy" id="1423740"/>
    <lineage>
        <taxon>Bacteria</taxon>
        <taxon>Bacillati</taxon>
        <taxon>Bacillota</taxon>
        <taxon>Bacilli</taxon>
        <taxon>Lactobacillales</taxon>
        <taxon>Lactobacillaceae</taxon>
        <taxon>Ligilactobacillus</taxon>
    </lineage>
</organism>
<dbReference type="Pfam" id="PF04245">
    <property type="entry name" value="NA37"/>
    <property type="match status" value="1"/>
</dbReference>
<dbReference type="STRING" id="1423740.FC36_GL000030"/>
<comment type="caution">
    <text evidence="1">The sequence shown here is derived from an EMBL/GenBank/DDBJ whole genome shotgun (WGS) entry which is preliminary data.</text>
</comment>
<dbReference type="InterPro" id="IPR007358">
    <property type="entry name" value="Nucleoid_associated_NdpA"/>
</dbReference>
<dbReference type="PATRIC" id="fig|1423740.3.peg.34"/>
<protein>
    <recommendedName>
        <fullName evidence="3">Nucleoid-associated protein</fullName>
    </recommendedName>
</protein>
<evidence type="ECO:0000313" key="2">
    <source>
        <dbReference type="Proteomes" id="UP000051048"/>
    </source>
</evidence>
<dbReference type="Proteomes" id="UP000051048">
    <property type="component" value="Unassembled WGS sequence"/>
</dbReference>
<reference evidence="1 2" key="1">
    <citation type="journal article" date="2015" name="Genome Announc.">
        <title>Expanding the biotechnology potential of lactobacilli through comparative genomics of 213 strains and associated genera.</title>
        <authorList>
            <person name="Sun Z."/>
            <person name="Harris H.M."/>
            <person name="McCann A."/>
            <person name="Guo C."/>
            <person name="Argimon S."/>
            <person name="Zhang W."/>
            <person name="Yang X."/>
            <person name="Jeffery I.B."/>
            <person name="Cooney J.C."/>
            <person name="Kagawa T.F."/>
            <person name="Liu W."/>
            <person name="Song Y."/>
            <person name="Salvetti E."/>
            <person name="Wrobel A."/>
            <person name="Rasinkangas P."/>
            <person name="Parkhill J."/>
            <person name="Rea M.C."/>
            <person name="O'Sullivan O."/>
            <person name="Ritari J."/>
            <person name="Douillard F.P."/>
            <person name="Paul Ross R."/>
            <person name="Yang R."/>
            <person name="Briner A.E."/>
            <person name="Felis G.E."/>
            <person name="de Vos W.M."/>
            <person name="Barrangou R."/>
            <person name="Klaenhammer T.R."/>
            <person name="Caufield P.W."/>
            <person name="Cui Y."/>
            <person name="Zhang H."/>
            <person name="O'Toole P.W."/>
        </authorList>
    </citation>
    <scope>NUCLEOTIDE SEQUENCE [LARGE SCALE GENOMIC DNA]</scope>
    <source>
        <strain evidence="1 2">DSM 15833</strain>
    </source>
</reference>
<name>A0A0R1TJN4_9LACO</name>
<accession>A0A0R1TJN4</accession>
<dbReference type="GO" id="GO:0009295">
    <property type="term" value="C:nucleoid"/>
    <property type="evidence" value="ECO:0007669"/>
    <property type="project" value="InterPro"/>
</dbReference>
<dbReference type="RefSeq" id="WP_056986761.1">
    <property type="nucleotide sequence ID" value="NZ_AZFH01000067.1"/>
</dbReference>
<evidence type="ECO:0008006" key="3">
    <source>
        <dbReference type="Google" id="ProtNLM"/>
    </source>
</evidence>
<dbReference type="EMBL" id="AZFH01000067">
    <property type="protein sequence ID" value="KRL80196.1"/>
    <property type="molecule type" value="Genomic_DNA"/>
</dbReference>
<evidence type="ECO:0000313" key="1">
    <source>
        <dbReference type="EMBL" id="KRL80196.1"/>
    </source>
</evidence>
<dbReference type="OrthoDB" id="3171075at2"/>
<sequence>MEITHAVINIMDKNINSAVFSQKELPLREHLVQEYVQKIVEKFLKSECITFGVEQSEPALYLASDEDNFLMRAEQLTQHVFESLAGWQEVPTGDMLFIEAVDQMGANYVGMLKLDYSVKYTHLVDYDDNNQVVNKIQKNEAILPAPTQALNTGIIIKDQKTCFVRDRKYKDVQGNWSFQENVLEVKEKQVKTSDEINAVKKALKSVAEKYDLPAYEVAAEAQTVVYEGIGNEGQINNEALAQAVFKENYTAKQEFLAELDKKEMAKQVDVTANAPIFEKKYQKQKLKLDNGIEITVPVELLKNKDVIEFINQEDGSLEVVLRNIDSIKNSF</sequence>
<dbReference type="AlphaFoldDB" id="A0A0R1TJN4"/>